<proteinExistence type="predicted"/>
<dbReference type="GO" id="GO:0016787">
    <property type="term" value="F:hydrolase activity"/>
    <property type="evidence" value="ECO:0007669"/>
    <property type="project" value="UniProtKB-KW"/>
</dbReference>
<dbReference type="SUPFAM" id="SSF54197">
    <property type="entry name" value="HIT-like"/>
    <property type="match status" value="1"/>
</dbReference>
<dbReference type="PROSITE" id="PS51084">
    <property type="entry name" value="HIT_2"/>
    <property type="match status" value="1"/>
</dbReference>
<reference evidence="3 4" key="1">
    <citation type="submission" date="2018-03" db="EMBL/GenBank/DDBJ databases">
        <title>Genomic Encyclopedia of Archaeal and Bacterial Type Strains, Phase II (KMG-II): from individual species to whole genera.</title>
        <authorList>
            <person name="Goeker M."/>
        </authorList>
    </citation>
    <scope>NUCLEOTIDE SEQUENCE [LARGE SCALE GENOMIC DNA]</scope>
    <source>
        <strain evidence="3 4">DSM 13175</strain>
    </source>
</reference>
<dbReference type="RefSeq" id="WP_106195998.1">
    <property type="nucleotide sequence ID" value="NZ_PVTO01000034.1"/>
</dbReference>
<dbReference type="Pfam" id="PF01230">
    <property type="entry name" value="HIT"/>
    <property type="match status" value="1"/>
</dbReference>
<evidence type="ECO:0000313" key="3">
    <source>
        <dbReference type="EMBL" id="PRY75642.1"/>
    </source>
</evidence>
<keyword evidence="3" id="KW-0378">Hydrolase</keyword>
<feature type="short sequence motif" description="Histidine triad motif" evidence="1">
    <location>
        <begin position="93"/>
        <end position="97"/>
    </location>
</feature>
<dbReference type="PANTHER" id="PTHR42997:SF1">
    <property type="entry name" value="AP-4-A PHOSPHORYLASE"/>
    <property type="match status" value="1"/>
</dbReference>
<dbReference type="InterPro" id="IPR036265">
    <property type="entry name" value="HIT-like_sf"/>
</dbReference>
<feature type="domain" description="HIT" evidence="2">
    <location>
        <begin position="2"/>
        <end position="108"/>
    </location>
</feature>
<dbReference type="PANTHER" id="PTHR42997">
    <property type="entry name" value="HIT FAMILY HYDROLASE"/>
    <property type="match status" value="1"/>
</dbReference>
<sequence length="118" mass="13449">MTDCYYCTKPQHKFLIENDYAAGYYDEKPSSPGHFLVFTKRHTPDFFNMTREEQQGVNDLLVKAKELVDKEHQPAAYNMGANCGSAAGQSVRHAHFHLIPRYEGDVENPKGGVRNIMK</sequence>
<evidence type="ECO:0000259" key="2">
    <source>
        <dbReference type="PROSITE" id="PS51084"/>
    </source>
</evidence>
<organism evidence="3 4">
    <name type="scientific">Alkalibacterium olivapovliticus</name>
    <dbReference type="NCBI Taxonomy" id="99907"/>
    <lineage>
        <taxon>Bacteria</taxon>
        <taxon>Bacillati</taxon>
        <taxon>Bacillota</taxon>
        <taxon>Bacilli</taxon>
        <taxon>Lactobacillales</taxon>
        <taxon>Carnobacteriaceae</taxon>
        <taxon>Alkalibacterium</taxon>
    </lineage>
</organism>
<evidence type="ECO:0000256" key="1">
    <source>
        <dbReference type="PROSITE-ProRule" id="PRU00464"/>
    </source>
</evidence>
<name>A0A2T0VVA7_9LACT</name>
<dbReference type="EMBL" id="PVTO01000034">
    <property type="protein sequence ID" value="PRY75642.1"/>
    <property type="molecule type" value="Genomic_DNA"/>
</dbReference>
<keyword evidence="4" id="KW-1185">Reference proteome</keyword>
<protein>
    <submittedName>
        <fullName evidence="3">Diadenosine tetraphosphate (Ap4A) HIT family hydrolase</fullName>
    </submittedName>
</protein>
<dbReference type="InterPro" id="IPR011146">
    <property type="entry name" value="HIT-like"/>
</dbReference>
<dbReference type="Proteomes" id="UP000238205">
    <property type="component" value="Unassembled WGS sequence"/>
</dbReference>
<dbReference type="InterPro" id="IPR052908">
    <property type="entry name" value="AP-4-A_phosphorylase"/>
</dbReference>
<dbReference type="AlphaFoldDB" id="A0A2T0VVA7"/>
<accession>A0A2T0VVA7</accession>
<dbReference type="OrthoDB" id="9784774at2"/>
<evidence type="ECO:0000313" key="4">
    <source>
        <dbReference type="Proteomes" id="UP000238205"/>
    </source>
</evidence>
<gene>
    <name evidence="3" type="ORF">CLV38_13417</name>
</gene>
<dbReference type="Gene3D" id="3.30.428.10">
    <property type="entry name" value="HIT-like"/>
    <property type="match status" value="1"/>
</dbReference>
<comment type="caution">
    <text evidence="3">The sequence shown here is derived from an EMBL/GenBank/DDBJ whole genome shotgun (WGS) entry which is preliminary data.</text>
</comment>